<keyword evidence="3" id="KW-0539">Nucleus</keyword>
<evidence type="ECO:0000256" key="2">
    <source>
        <dbReference type="ARBA" id="ARBA00009072"/>
    </source>
</evidence>
<sequence>MCEVSPKSKSSLDVEVSKPCKTLAVVRSAADPTKTRTVKVLDEDAYTSEIGKIIERDFFPDVPKLRAQNEYLDALEANNITKLRELQEKYQHRGSARSVLRSIQTPSTFETPSLEPSVTPAPSEPGRATDNQSTSGLVLDGQQDAEGGSSQNSQLSLDAFMHKHTSEDNASFEVMVTEAERRHREKHAWMYRDEKAEGAPLDAMLEGPAPKLALEGPSSATEQEGTSDGNSKAPITWRYTNKNSLMYIPPGVALTEEEKRERGPGRTIVHCHTRLERSPFDENANKEALAQAANAQAKALEGKLGVDGRELQPGTGSPKVGGFGFVATPSPAPGVNETPLLTWGEIEGTPFLLDGSDTPLPRNPGGPQFRIPEPRSRERLAHSLADGAARRSAARKNAALDRARSSLLSPRLSPSPKSPLARLGTMSPAARHLASAKLGISKGIDRALRASYTPKTATPGTPVACGATPSPLVPSPASRKDACRREPYLSGSDSSSLTDNLLKLPVKRKGAADFFLSRHKKLDLLCLADVSVATSVSMGTQPESLSMLRVSSVIITCQFSEVSFYYISLCAVTML</sequence>
<feature type="region of interest" description="Disordered" evidence="4">
    <location>
        <begin position="209"/>
        <end position="235"/>
    </location>
</feature>
<feature type="region of interest" description="Disordered" evidence="4">
    <location>
        <begin position="453"/>
        <end position="479"/>
    </location>
</feature>
<comment type="similarity">
    <text evidence="2">Belongs to the ESS2 family.</text>
</comment>
<feature type="compositionally biased region" description="Low complexity" evidence="4">
    <location>
        <begin position="405"/>
        <end position="421"/>
    </location>
</feature>
<evidence type="ECO:0000256" key="4">
    <source>
        <dbReference type="SAM" id="MobiDB-lite"/>
    </source>
</evidence>
<dbReference type="EMBL" id="GEDV01005259">
    <property type="protein sequence ID" value="JAP83298.1"/>
    <property type="molecule type" value="Transcribed_RNA"/>
</dbReference>
<dbReference type="GO" id="GO:0071013">
    <property type="term" value="C:catalytic step 2 spliceosome"/>
    <property type="evidence" value="ECO:0007669"/>
    <property type="project" value="TreeGrafter"/>
</dbReference>
<dbReference type="PANTHER" id="PTHR12940:SF0">
    <property type="entry name" value="SPLICING FACTOR ESS-2 HOMOLOG"/>
    <property type="match status" value="1"/>
</dbReference>
<organism evidence="5">
    <name type="scientific">Rhipicephalus appendiculatus</name>
    <name type="common">Brown ear tick</name>
    <dbReference type="NCBI Taxonomy" id="34631"/>
    <lineage>
        <taxon>Eukaryota</taxon>
        <taxon>Metazoa</taxon>
        <taxon>Ecdysozoa</taxon>
        <taxon>Arthropoda</taxon>
        <taxon>Chelicerata</taxon>
        <taxon>Arachnida</taxon>
        <taxon>Acari</taxon>
        <taxon>Parasitiformes</taxon>
        <taxon>Ixodida</taxon>
        <taxon>Ixodoidea</taxon>
        <taxon>Ixodidae</taxon>
        <taxon>Rhipicephalinae</taxon>
        <taxon>Rhipicephalus</taxon>
        <taxon>Rhipicephalus</taxon>
    </lineage>
</organism>
<reference evidence="5" key="1">
    <citation type="journal article" date="2016" name="Ticks Tick Borne Dis.">
        <title>De novo assembly and annotation of the salivary gland transcriptome of Rhipicephalus appendiculatus male and female ticks during blood feeding.</title>
        <authorList>
            <person name="de Castro M.H."/>
            <person name="de Klerk D."/>
            <person name="Pienaar R."/>
            <person name="Latif A.A."/>
            <person name="Rees D.J."/>
            <person name="Mans B.J."/>
        </authorList>
    </citation>
    <scope>NUCLEOTIDE SEQUENCE</scope>
    <source>
        <tissue evidence="5">Salivary glands</tissue>
    </source>
</reference>
<evidence type="ECO:0000256" key="3">
    <source>
        <dbReference type="ARBA" id="ARBA00023242"/>
    </source>
</evidence>
<feature type="compositionally biased region" description="Basic and acidic residues" evidence="4">
    <location>
        <begin position="372"/>
        <end position="381"/>
    </location>
</feature>
<name>A0A131YXC1_RHIAP</name>
<evidence type="ECO:0000256" key="1">
    <source>
        <dbReference type="ARBA" id="ARBA00004123"/>
    </source>
</evidence>
<accession>A0A131YXC1</accession>
<evidence type="ECO:0000313" key="5">
    <source>
        <dbReference type="EMBL" id="JAP83298.1"/>
    </source>
</evidence>
<dbReference type="AlphaFoldDB" id="A0A131YXC1"/>
<feature type="compositionally biased region" description="Polar residues" evidence="4">
    <location>
        <begin position="218"/>
        <end position="230"/>
    </location>
</feature>
<proteinExistence type="inferred from homology"/>
<feature type="region of interest" description="Disordered" evidence="4">
    <location>
        <begin position="93"/>
        <end position="152"/>
    </location>
</feature>
<feature type="compositionally biased region" description="Polar residues" evidence="4">
    <location>
        <begin position="101"/>
        <end position="116"/>
    </location>
</feature>
<comment type="subcellular location">
    <subcellularLocation>
        <location evidence="1">Nucleus</location>
    </subcellularLocation>
</comment>
<dbReference type="Pfam" id="PF09751">
    <property type="entry name" value="Es2"/>
    <property type="match status" value="1"/>
</dbReference>
<protein>
    <submittedName>
        <fullName evidence="5">Protein DGCR14</fullName>
    </submittedName>
</protein>
<dbReference type="PANTHER" id="PTHR12940">
    <property type="entry name" value="ES-2 PROTEIN - RELATED"/>
    <property type="match status" value="1"/>
</dbReference>
<feature type="region of interest" description="Disordered" evidence="4">
    <location>
        <begin position="355"/>
        <end position="421"/>
    </location>
</feature>
<dbReference type="InterPro" id="IPR019148">
    <property type="entry name" value="Nuclear_protein_DGCR14_ESS-2"/>
</dbReference>